<dbReference type="EC" id="2.7.11.1" evidence="1"/>
<dbReference type="Proteomes" id="UP001059617">
    <property type="component" value="Chromosome"/>
</dbReference>
<reference evidence="9" key="1">
    <citation type="submission" date="2021-04" db="EMBL/GenBank/DDBJ databases">
        <authorList>
            <person name="Hartkoorn R.C."/>
            <person name="Beaudoing E."/>
            <person name="Hot D."/>
        </authorList>
    </citation>
    <scope>NUCLEOTIDE SEQUENCE</scope>
    <source>
        <strain evidence="9">NRRL B-16292</strain>
    </source>
</reference>
<dbReference type="PROSITE" id="PS50011">
    <property type="entry name" value="PROTEIN_KINASE_DOM"/>
    <property type="match status" value="1"/>
</dbReference>
<dbReference type="Gene3D" id="1.10.510.10">
    <property type="entry name" value="Transferase(Phosphotransferase) domain 1"/>
    <property type="match status" value="1"/>
</dbReference>
<dbReference type="RefSeq" id="WP_259862786.1">
    <property type="nucleotide sequence ID" value="NZ_BAAAST010000011.1"/>
</dbReference>
<dbReference type="SUPFAM" id="SSF56112">
    <property type="entry name" value="Protein kinase-like (PK-like)"/>
    <property type="match status" value="1"/>
</dbReference>
<keyword evidence="3" id="KW-0808">Transferase</keyword>
<feature type="binding site" evidence="7">
    <location>
        <position position="37"/>
    </location>
    <ligand>
        <name>ATP</name>
        <dbReference type="ChEBI" id="CHEBI:30616"/>
    </ligand>
</feature>
<proteinExistence type="predicted"/>
<dbReference type="PROSITE" id="PS00107">
    <property type="entry name" value="PROTEIN_KINASE_ATP"/>
    <property type="match status" value="1"/>
</dbReference>
<dbReference type="SMART" id="SM00220">
    <property type="entry name" value="S_TKc"/>
    <property type="match status" value="1"/>
</dbReference>
<reference evidence="9" key="2">
    <citation type="submission" date="2022-09" db="EMBL/GenBank/DDBJ databases">
        <title>Biosynthetic gene clusters of Dactylosporangioum fulvum.</title>
        <authorList>
            <person name="Caradec T."/>
        </authorList>
    </citation>
    <scope>NUCLEOTIDE SEQUENCE</scope>
    <source>
        <strain evidence="9">NRRL B-16292</strain>
    </source>
</reference>
<dbReference type="GO" id="GO:0004674">
    <property type="term" value="F:protein serine/threonine kinase activity"/>
    <property type="evidence" value="ECO:0007669"/>
    <property type="project" value="UniProtKB-KW"/>
</dbReference>
<dbReference type="Pfam" id="PF00069">
    <property type="entry name" value="Pkinase"/>
    <property type="match status" value="1"/>
</dbReference>
<organism evidence="9 10">
    <name type="scientific">Dactylosporangium fulvum</name>
    <dbReference type="NCBI Taxonomy" id="53359"/>
    <lineage>
        <taxon>Bacteria</taxon>
        <taxon>Bacillati</taxon>
        <taxon>Actinomycetota</taxon>
        <taxon>Actinomycetes</taxon>
        <taxon>Micromonosporales</taxon>
        <taxon>Micromonosporaceae</taxon>
        <taxon>Dactylosporangium</taxon>
    </lineage>
</organism>
<name>A0ABY5W6B8_9ACTN</name>
<dbReference type="PANTHER" id="PTHR43289:SF6">
    <property type="entry name" value="SERINE_THREONINE-PROTEIN KINASE NEKL-3"/>
    <property type="match status" value="1"/>
</dbReference>
<dbReference type="EMBL" id="CP073720">
    <property type="protein sequence ID" value="UWP84814.1"/>
    <property type="molecule type" value="Genomic_DNA"/>
</dbReference>
<evidence type="ECO:0000313" key="10">
    <source>
        <dbReference type="Proteomes" id="UP001059617"/>
    </source>
</evidence>
<evidence type="ECO:0000256" key="6">
    <source>
        <dbReference type="ARBA" id="ARBA00022840"/>
    </source>
</evidence>
<evidence type="ECO:0000256" key="3">
    <source>
        <dbReference type="ARBA" id="ARBA00022679"/>
    </source>
</evidence>
<accession>A0ABY5W6B8</accession>
<keyword evidence="4 7" id="KW-0547">Nucleotide-binding</keyword>
<dbReference type="InterPro" id="IPR017441">
    <property type="entry name" value="Protein_kinase_ATP_BS"/>
</dbReference>
<dbReference type="InterPro" id="IPR011009">
    <property type="entry name" value="Kinase-like_dom_sf"/>
</dbReference>
<evidence type="ECO:0000259" key="8">
    <source>
        <dbReference type="PROSITE" id="PS50011"/>
    </source>
</evidence>
<keyword evidence="10" id="KW-1185">Reference proteome</keyword>
<evidence type="ECO:0000256" key="4">
    <source>
        <dbReference type="ARBA" id="ARBA00022741"/>
    </source>
</evidence>
<dbReference type="Gene3D" id="3.30.200.20">
    <property type="entry name" value="Phosphorylase Kinase, domain 1"/>
    <property type="match status" value="1"/>
</dbReference>
<keyword evidence="5 9" id="KW-0418">Kinase</keyword>
<dbReference type="PANTHER" id="PTHR43289">
    <property type="entry name" value="MITOGEN-ACTIVATED PROTEIN KINASE KINASE KINASE 20-RELATED"/>
    <property type="match status" value="1"/>
</dbReference>
<dbReference type="PROSITE" id="PS00108">
    <property type="entry name" value="PROTEIN_KINASE_ST"/>
    <property type="match status" value="1"/>
</dbReference>
<evidence type="ECO:0000256" key="1">
    <source>
        <dbReference type="ARBA" id="ARBA00012513"/>
    </source>
</evidence>
<keyword evidence="6 7" id="KW-0067">ATP-binding</keyword>
<gene>
    <name evidence="9" type="ORF">Dfulv_11520</name>
</gene>
<evidence type="ECO:0000256" key="7">
    <source>
        <dbReference type="PROSITE-ProRule" id="PRU10141"/>
    </source>
</evidence>
<keyword evidence="2 9" id="KW-0723">Serine/threonine-protein kinase</keyword>
<sequence>MRCLGGRYRLRRKLGQGGMATVWQAHDEVLDRDVAVKLLTPEHTADQEAFDRARNEARSGARFAHPNVVSVYDFGTSKRAGRGTAYLVMELVDGQPLDEVMHGGPLDWQVAGRVCAEVSAGLAAAHTYGIVHRDIKPANVVLTASGAKILDFGVAARTGDPDHLPDGTLLGTPAYLAPERLDRGPSSPSADVYAVGVLLYQCLTGRLPWRADTDEQVLHAHRYTAPAPLPPIPGMPEDLAEVCTACLDKVPECRPTSVALALILAAAVDVAVHVPPVLRARPSAAAADPALHASTLAI</sequence>
<dbReference type="InterPro" id="IPR000719">
    <property type="entry name" value="Prot_kinase_dom"/>
</dbReference>
<protein>
    <recommendedName>
        <fullName evidence="1">non-specific serine/threonine protein kinase</fullName>
        <ecNumber evidence="1">2.7.11.1</ecNumber>
    </recommendedName>
</protein>
<evidence type="ECO:0000256" key="5">
    <source>
        <dbReference type="ARBA" id="ARBA00022777"/>
    </source>
</evidence>
<feature type="domain" description="Protein kinase" evidence="8">
    <location>
        <begin position="8"/>
        <end position="278"/>
    </location>
</feature>
<evidence type="ECO:0000313" key="9">
    <source>
        <dbReference type="EMBL" id="UWP84814.1"/>
    </source>
</evidence>
<evidence type="ECO:0000256" key="2">
    <source>
        <dbReference type="ARBA" id="ARBA00022527"/>
    </source>
</evidence>
<dbReference type="InterPro" id="IPR008271">
    <property type="entry name" value="Ser/Thr_kinase_AS"/>
</dbReference>
<dbReference type="CDD" id="cd14014">
    <property type="entry name" value="STKc_PknB_like"/>
    <property type="match status" value="1"/>
</dbReference>